<protein>
    <recommendedName>
        <fullName evidence="1">ER-bound oxygenase mpaB/mpaB'/Rubber oxygenase catalytic domain-containing protein</fullName>
    </recommendedName>
</protein>
<accession>A0A1A2T209</accession>
<gene>
    <name evidence="2" type="ORF">A5683_00650</name>
</gene>
<organism evidence="2 3">
    <name type="scientific">Mycobacterium mantenii</name>
    <dbReference type="NCBI Taxonomy" id="560555"/>
    <lineage>
        <taxon>Bacteria</taxon>
        <taxon>Bacillati</taxon>
        <taxon>Actinomycetota</taxon>
        <taxon>Actinomycetes</taxon>
        <taxon>Mycobacteriales</taxon>
        <taxon>Mycobacteriaceae</taxon>
        <taxon>Mycobacterium</taxon>
        <taxon>Mycobacterium avium complex (MAC)</taxon>
    </lineage>
</organism>
<comment type="caution">
    <text evidence="2">The sequence shown here is derived from an EMBL/GenBank/DDBJ whole genome shotgun (WGS) entry which is preliminary data.</text>
</comment>
<feature type="domain" description="ER-bound oxygenase mpaB/mpaB'/Rubber oxygenase catalytic" evidence="1">
    <location>
        <begin position="35"/>
        <end position="269"/>
    </location>
</feature>
<evidence type="ECO:0000313" key="2">
    <source>
        <dbReference type="EMBL" id="OBH70493.1"/>
    </source>
</evidence>
<evidence type="ECO:0000259" key="1">
    <source>
        <dbReference type="Pfam" id="PF09995"/>
    </source>
</evidence>
<reference evidence="2 3" key="1">
    <citation type="submission" date="2016-06" db="EMBL/GenBank/DDBJ databases">
        <authorList>
            <person name="Kjaerup R.B."/>
            <person name="Dalgaard T.S."/>
            <person name="Juul-Madsen H.R."/>
        </authorList>
    </citation>
    <scope>NUCLEOTIDE SEQUENCE [LARGE SCALE GENOMIC DNA]</scope>
    <source>
        <strain evidence="2 3">E152</strain>
    </source>
</reference>
<dbReference type="OrthoDB" id="108890at2"/>
<evidence type="ECO:0000313" key="3">
    <source>
        <dbReference type="Proteomes" id="UP000092389"/>
    </source>
</evidence>
<dbReference type="PANTHER" id="PTHR36151">
    <property type="entry name" value="BLR2777 PROTEIN"/>
    <property type="match status" value="1"/>
</dbReference>
<dbReference type="Proteomes" id="UP000092389">
    <property type="component" value="Unassembled WGS sequence"/>
</dbReference>
<dbReference type="PANTHER" id="PTHR36151:SF3">
    <property type="entry name" value="ER-BOUND OXYGENASE MPAB_MPAB'_RUBBER OXYGENASE CATALYTIC DOMAIN-CONTAINING PROTEIN"/>
    <property type="match status" value="1"/>
</dbReference>
<sequence>MDRMFEPTRREFFKTVQFTEPAGDPGWFGPDSAVWYVYSHLPTVQIAMAAAAMMETLHPTQAWMAYEHTRAIERDADGVPTGNIDDEAIVSRGGHTLSFFYGTAMGPTAVAEKVSKTVYGIHEHIYGTRPDGVSYRANDPDLLCWNYCTQAWALAESHTRFHPNPLKGERLEQFFSEYARMAIEIGSAPPPTTKSGVDEYLADSVPRLGVTMPTVELLNPLAPWRYPRHQRPLYSVIYWAVQDMHPEWAQKLMNTPKLTPLGRVARRAALKAMLNSAGEDPAILEVRQARARAAARQPVTAEN</sequence>
<name>A0A1A2T209_MYCNT</name>
<proteinExistence type="predicted"/>
<dbReference type="EMBL" id="LZJU01000149">
    <property type="protein sequence ID" value="OBH70493.1"/>
    <property type="molecule type" value="Genomic_DNA"/>
</dbReference>
<dbReference type="GO" id="GO:0016491">
    <property type="term" value="F:oxidoreductase activity"/>
    <property type="evidence" value="ECO:0007669"/>
    <property type="project" value="InterPro"/>
</dbReference>
<dbReference type="InterPro" id="IPR018713">
    <property type="entry name" value="MPAB/Lcp_cat_dom"/>
</dbReference>
<dbReference type="Pfam" id="PF09995">
    <property type="entry name" value="MPAB_Lcp_cat"/>
    <property type="match status" value="1"/>
</dbReference>
<dbReference type="AlphaFoldDB" id="A0A1A2T209"/>